<organism evidence="2 3">
    <name type="scientific">Rhodococcus olei</name>
    <dbReference type="NCBI Taxonomy" id="2161675"/>
    <lineage>
        <taxon>Bacteria</taxon>
        <taxon>Bacillati</taxon>
        <taxon>Actinomycetota</taxon>
        <taxon>Actinomycetes</taxon>
        <taxon>Mycobacteriales</taxon>
        <taxon>Nocardiaceae</taxon>
        <taxon>Rhodococcus</taxon>
    </lineage>
</organism>
<accession>A0ABP8NUI4</accession>
<dbReference type="EMBL" id="BAABFB010000007">
    <property type="protein sequence ID" value="GAA4471320.1"/>
    <property type="molecule type" value="Genomic_DNA"/>
</dbReference>
<gene>
    <name evidence="2" type="ORF">GCM10023094_01840</name>
</gene>
<dbReference type="RefSeq" id="WP_345341124.1">
    <property type="nucleotide sequence ID" value="NZ_BAABFB010000007.1"/>
</dbReference>
<feature type="signal peptide" evidence="1">
    <location>
        <begin position="1"/>
        <end position="32"/>
    </location>
</feature>
<dbReference type="Proteomes" id="UP001501183">
    <property type="component" value="Unassembled WGS sequence"/>
</dbReference>
<feature type="chain" id="PRO_5046534967" description="Secreted protein" evidence="1">
    <location>
        <begin position="33"/>
        <end position="136"/>
    </location>
</feature>
<sequence>MRQSLTTRRTRRRLGLAAVGVAALALATPAVAAADPGSSDPAPVTAANRAAVAPGCTGPVILSPDDLQRLIGEGRVVPATPTVPAELIVTRDDAPAGLTPVAALPTAAPLDGPALPFPPAPADAGPVVVLAQAPGC</sequence>
<protein>
    <recommendedName>
        <fullName evidence="4">Secreted protein</fullName>
    </recommendedName>
</protein>
<evidence type="ECO:0000313" key="3">
    <source>
        <dbReference type="Proteomes" id="UP001501183"/>
    </source>
</evidence>
<keyword evidence="1" id="KW-0732">Signal</keyword>
<comment type="caution">
    <text evidence="2">The sequence shown here is derived from an EMBL/GenBank/DDBJ whole genome shotgun (WGS) entry which is preliminary data.</text>
</comment>
<name>A0ABP8NUI4_9NOCA</name>
<evidence type="ECO:0000256" key="1">
    <source>
        <dbReference type="SAM" id="SignalP"/>
    </source>
</evidence>
<reference evidence="3" key="1">
    <citation type="journal article" date="2019" name="Int. J. Syst. Evol. Microbiol.">
        <title>The Global Catalogue of Microorganisms (GCM) 10K type strain sequencing project: providing services to taxonomists for standard genome sequencing and annotation.</title>
        <authorList>
            <consortium name="The Broad Institute Genomics Platform"/>
            <consortium name="The Broad Institute Genome Sequencing Center for Infectious Disease"/>
            <person name="Wu L."/>
            <person name="Ma J."/>
        </authorList>
    </citation>
    <scope>NUCLEOTIDE SEQUENCE [LARGE SCALE GENOMIC DNA]</scope>
    <source>
        <strain evidence="3">JCM 32206</strain>
    </source>
</reference>
<evidence type="ECO:0000313" key="2">
    <source>
        <dbReference type="EMBL" id="GAA4471320.1"/>
    </source>
</evidence>
<keyword evidence="3" id="KW-1185">Reference proteome</keyword>
<evidence type="ECO:0008006" key="4">
    <source>
        <dbReference type="Google" id="ProtNLM"/>
    </source>
</evidence>
<proteinExistence type="predicted"/>